<name>A0A1D1W611_RAMVA</name>
<dbReference type="GO" id="GO:0048870">
    <property type="term" value="P:cell motility"/>
    <property type="evidence" value="ECO:0007669"/>
    <property type="project" value="InterPro"/>
</dbReference>
<gene>
    <name evidence="2" type="primary">RvY_17989-1</name>
    <name evidence="2" type="synonym">RvY_17989.1</name>
    <name evidence="2" type="ORF">RvY_17989</name>
</gene>
<reference evidence="2 3" key="1">
    <citation type="journal article" date="2016" name="Nat. Commun.">
        <title>Extremotolerant tardigrade genome and improved radiotolerance of human cultured cells by tardigrade-unique protein.</title>
        <authorList>
            <person name="Hashimoto T."/>
            <person name="Horikawa D.D."/>
            <person name="Saito Y."/>
            <person name="Kuwahara H."/>
            <person name="Kozuka-Hata H."/>
            <person name="Shin-I T."/>
            <person name="Minakuchi Y."/>
            <person name="Ohishi K."/>
            <person name="Motoyama A."/>
            <person name="Aizu T."/>
            <person name="Enomoto A."/>
            <person name="Kondo K."/>
            <person name="Tanaka S."/>
            <person name="Hara Y."/>
            <person name="Koshikawa S."/>
            <person name="Sagara H."/>
            <person name="Miura T."/>
            <person name="Yokobori S."/>
            <person name="Miyagawa K."/>
            <person name="Suzuki Y."/>
            <person name="Kubo T."/>
            <person name="Oyama M."/>
            <person name="Kohara Y."/>
            <person name="Fujiyama A."/>
            <person name="Arakawa K."/>
            <person name="Katayama T."/>
            <person name="Toyoda A."/>
            <person name="Kunieda T."/>
        </authorList>
    </citation>
    <scope>NUCLEOTIDE SEQUENCE [LARGE SCALE GENOMIC DNA]</scope>
    <source>
        <strain evidence="2 3">YOKOZUNA-1</strain>
    </source>
</reference>
<dbReference type="AlphaFoldDB" id="A0A1D1W611"/>
<accession>A0A1D1W611</accession>
<dbReference type="Pfam" id="PF13851">
    <property type="entry name" value="GAS"/>
    <property type="match status" value="1"/>
</dbReference>
<protein>
    <recommendedName>
        <fullName evidence="1">Growth arrest-specific protein 8 domain-containing protein</fullName>
    </recommendedName>
</protein>
<dbReference type="EMBL" id="BDGG01000017">
    <property type="protein sequence ID" value="GAV08273.1"/>
    <property type="molecule type" value="Genomic_DNA"/>
</dbReference>
<feature type="domain" description="Growth arrest-specific protein 8" evidence="1">
    <location>
        <begin position="121"/>
        <end position="312"/>
    </location>
</feature>
<comment type="caution">
    <text evidence="2">The sequence shown here is derived from an EMBL/GenBank/DDBJ whole genome shotgun (WGS) entry which is preliminary data.</text>
</comment>
<proteinExistence type="predicted"/>
<dbReference type="InterPro" id="IPR025593">
    <property type="entry name" value="GAS8_dom"/>
</dbReference>
<evidence type="ECO:0000259" key="1">
    <source>
        <dbReference type="Pfam" id="PF13851"/>
    </source>
</evidence>
<dbReference type="GO" id="GO:0031514">
    <property type="term" value="C:motile cilium"/>
    <property type="evidence" value="ECO:0007669"/>
    <property type="project" value="InterPro"/>
</dbReference>
<evidence type="ECO:0000313" key="2">
    <source>
        <dbReference type="EMBL" id="GAV08273.1"/>
    </source>
</evidence>
<sequence length="398" mass="46603">MSENHEKVFAAKTAHLETYGQRFKEYWRREMEQRERLARDKEDSEYNRIMLQRIGKEIQLDVRGRRQVAKEDYLMATQTQLENFDVFVNDTQNRVSDQVKTFVRDLEVLKRKHNEQMLADQDKAIGQLRKFFQGVNVANSSIIHQLKNEVNDRRSRLDRIERDVLKALEENAKYLIPLQQMNSDVVMYEEIVKQAPAVQAAHRRLWARSKHLEEQVLRLTWNKELAAKSELKELQTSYTDATFDIARKASLAQVLYRQQQVVMEEELAMYTISRFLLQAYSSAADAIPPSSISRQTSIRDFLERQEEEIAQLRIQGLLIKRKYEMNREKMDKIFTKKYMHGLSGVGLKIAPLETYLDNDMVYFHGESEEKLRDMEGQPAIARWSSTIAHAGPSGDHSA</sequence>
<dbReference type="Proteomes" id="UP000186922">
    <property type="component" value="Unassembled WGS sequence"/>
</dbReference>
<organism evidence="2 3">
    <name type="scientific">Ramazzottius varieornatus</name>
    <name type="common">Water bear</name>
    <name type="synonym">Tardigrade</name>
    <dbReference type="NCBI Taxonomy" id="947166"/>
    <lineage>
        <taxon>Eukaryota</taxon>
        <taxon>Metazoa</taxon>
        <taxon>Ecdysozoa</taxon>
        <taxon>Tardigrada</taxon>
        <taxon>Eutardigrada</taxon>
        <taxon>Parachela</taxon>
        <taxon>Hypsibioidea</taxon>
        <taxon>Ramazzottiidae</taxon>
        <taxon>Ramazzottius</taxon>
    </lineage>
</organism>
<dbReference type="OrthoDB" id="275583at2759"/>
<evidence type="ECO:0000313" key="3">
    <source>
        <dbReference type="Proteomes" id="UP000186922"/>
    </source>
</evidence>
<keyword evidence="3" id="KW-1185">Reference proteome</keyword>